<reference evidence="3" key="1">
    <citation type="journal article" date="2014" name="Int. J. Syst. Evol. Microbiol.">
        <title>Complete genome sequence of Corynebacterium casei LMG S-19264T (=DSM 44701T), isolated from a smear-ripened cheese.</title>
        <authorList>
            <consortium name="US DOE Joint Genome Institute (JGI-PGF)"/>
            <person name="Walter F."/>
            <person name="Albersmeier A."/>
            <person name="Kalinowski J."/>
            <person name="Ruckert C."/>
        </authorList>
    </citation>
    <scope>NUCLEOTIDE SEQUENCE</scope>
    <source>
        <strain evidence="3">JCM 4956</strain>
    </source>
</reference>
<evidence type="ECO:0000256" key="2">
    <source>
        <dbReference type="SAM" id="SignalP"/>
    </source>
</evidence>
<organism evidence="3 4">
    <name type="scientific">Streptomyces fructofermentans</name>
    <dbReference type="NCBI Taxonomy" id="152141"/>
    <lineage>
        <taxon>Bacteria</taxon>
        <taxon>Bacillati</taxon>
        <taxon>Actinomycetota</taxon>
        <taxon>Actinomycetes</taxon>
        <taxon>Kitasatosporales</taxon>
        <taxon>Streptomycetaceae</taxon>
        <taxon>Streptomyces</taxon>
    </lineage>
</organism>
<evidence type="ECO:0000313" key="4">
    <source>
        <dbReference type="Proteomes" id="UP000645555"/>
    </source>
</evidence>
<protein>
    <submittedName>
        <fullName evidence="3">Lipoprotein</fullName>
    </submittedName>
</protein>
<feature type="chain" id="PRO_5038930416" evidence="2">
    <location>
        <begin position="22"/>
        <end position="274"/>
    </location>
</feature>
<name>A0A918K038_9ACTN</name>
<keyword evidence="3" id="KW-0449">Lipoprotein</keyword>
<dbReference type="EMBL" id="BMWD01000001">
    <property type="protein sequence ID" value="GGX38326.1"/>
    <property type="molecule type" value="Genomic_DNA"/>
</dbReference>
<reference evidence="3" key="2">
    <citation type="submission" date="2020-09" db="EMBL/GenBank/DDBJ databases">
        <authorList>
            <person name="Sun Q."/>
            <person name="Ohkuma M."/>
        </authorList>
    </citation>
    <scope>NUCLEOTIDE SEQUENCE</scope>
    <source>
        <strain evidence="3">JCM 4956</strain>
    </source>
</reference>
<dbReference type="PROSITE" id="PS51257">
    <property type="entry name" value="PROKAR_LIPOPROTEIN"/>
    <property type="match status" value="1"/>
</dbReference>
<comment type="caution">
    <text evidence="3">The sequence shown here is derived from an EMBL/GenBank/DDBJ whole genome shotgun (WGS) entry which is preliminary data.</text>
</comment>
<evidence type="ECO:0000256" key="1">
    <source>
        <dbReference type="SAM" id="MobiDB-lite"/>
    </source>
</evidence>
<proteinExistence type="predicted"/>
<dbReference type="Proteomes" id="UP000645555">
    <property type="component" value="Unassembled WGS sequence"/>
</dbReference>
<sequence>MKRFTRPRTGAAAVVSVLSLALVTGCSDSGSGSDTDDKAGGDKPAAAKPLSDSELGKLIITTADAKGFKVSPVGETEAFAASKKDVKVVDEKCAPLAYVLTGFAPGDSDSFVSRMAQEDPTAKASKSPAKDMEDMTPEELEEALGSITDALGSTMTLVSLSSYEGDGAKETMSSVSAAVKGCAGGFTATGADEPQKFSKVVGEKASGKGDESVAFAATGDAEGAPLTVHAEVARHGNTVTTYYSISLAALADEGKATAYTVPAALIEAQTAKLG</sequence>
<keyword evidence="2" id="KW-0732">Signal</keyword>
<dbReference type="AlphaFoldDB" id="A0A918K038"/>
<evidence type="ECO:0000313" key="3">
    <source>
        <dbReference type="EMBL" id="GGX38326.1"/>
    </source>
</evidence>
<keyword evidence="4" id="KW-1185">Reference proteome</keyword>
<accession>A0A918K038</accession>
<dbReference type="RefSeq" id="WP_229915947.1">
    <property type="nucleotide sequence ID" value="NZ_BMWD01000001.1"/>
</dbReference>
<gene>
    <name evidence="3" type="ORF">GCM10010515_00630</name>
</gene>
<feature type="signal peptide" evidence="2">
    <location>
        <begin position="1"/>
        <end position="21"/>
    </location>
</feature>
<feature type="region of interest" description="Disordered" evidence="1">
    <location>
        <begin position="26"/>
        <end position="49"/>
    </location>
</feature>